<accession>A0AAU6WVL2</accession>
<gene>
    <name evidence="1" type="ORF">AAFP95_10010</name>
</gene>
<evidence type="ECO:0000313" key="1">
    <source>
        <dbReference type="EMBL" id="XAO76100.1"/>
    </source>
</evidence>
<evidence type="ECO:0000313" key="2">
    <source>
        <dbReference type="Proteomes" id="UP001463665"/>
    </source>
</evidence>
<name>A0AAU6WVL2_9FLAO</name>
<organism evidence="1 2">
    <name type="scientific">Chryseobacterium endophyticum</name>
    <dbReference type="NCBI Taxonomy" id="1854762"/>
    <lineage>
        <taxon>Bacteria</taxon>
        <taxon>Pseudomonadati</taxon>
        <taxon>Bacteroidota</taxon>
        <taxon>Flavobacteriia</taxon>
        <taxon>Flavobacteriales</taxon>
        <taxon>Weeksellaceae</taxon>
        <taxon>Chryseobacterium group</taxon>
        <taxon>Chryseobacterium</taxon>
    </lineage>
</organism>
<dbReference type="AlphaFoldDB" id="A0AAU6WVL2"/>
<evidence type="ECO:0008006" key="3">
    <source>
        <dbReference type="Google" id="ProtNLM"/>
    </source>
</evidence>
<reference evidence="1 2" key="1">
    <citation type="submission" date="2024-04" db="EMBL/GenBank/DDBJ databases">
        <title>Genome sequencing and assembly of rice foliar adapted Chryseobacterium endophyticum OsEnb-ALM-A6.</title>
        <authorList>
            <person name="Kumar S."/>
            <person name="Javed M."/>
            <person name="Chouhan V."/>
            <person name="Charishma K."/>
            <person name="Patel A."/>
            <person name="Kumar M."/>
            <person name="Sahu K.P."/>
            <person name="Kumar A."/>
        </authorList>
    </citation>
    <scope>NUCLEOTIDE SEQUENCE [LARGE SCALE GENOMIC DNA]</scope>
    <source>
        <strain evidence="1 2">OsEnb-ALM-A6</strain>
    </source>
</reference>
<keyword evidence="2" id="KW-1185">Reference proteome</keyword>
<sequence>MLPAKDFAQVNKKEIIALSSVKVFSTHEIITTIPVENDNFLKVQIGETYRKTLSELLSR</sequence>
<dbReference type="RefSeq" id="WP_345767566.1">
    <property type="nucleotide sequence ID" value="NZ_CP154834.1"/>
</dbReference>
<dbReference type="Proteomes" id="UP001463665">
    <property type="component" value="Chromosome"/>
</dbReference>
<proteinExistence type="predicted"/>
<protein>
    <recommendedName>
        <fullName evidence="3">HTH LytTR-type domain-containing protein</fullName>
    </recommendedName>
</protein>
<dbReference type="EMBL" id="CP154834">
    <property type="protein sequence ID" value="XAO76100.1"/>
    <property type="molecule type" value="Genomic_DNA"/>
</dbReference>